<dbReference type="PROSITE" id="PS00175">
    <property type="entry name" value="PG_MUTASE"/>
    <property type="match status" value="1"/>
</dbReference>
<organism evidence="1">
    <name type="scientific">Pseudomonas iranensis</name>
    <dbReference type="NCBI Taxonomy" id="2745503"/>
    <lineage>
        <taxon>Bacteria</taxon>
        <taxon>Pseudomonadati</taxon>
        <taxon>Pseudomonadota</taxon>
        <taxon>Gammaproteobacteria</taxon>
        <taxon>Pseudomonadales</taxon>
        <taxon>Pseudomonadaceae</taxon>
        <taxon>Pseudomonas</taxon>
    </lineage>
</organism>
<dbReference type="SMART" id="SM00855">
    <property type="entry name" value="PGAM"/>
    <property type="match status" value="1"/>
</dbReference>
<dbReference type="PANTHER" id="PTHR48100:SF15">
    <property type="entry name" value="SEDOHEPTULOSE 1,7-BISPHOSPHATASE"/>
    <property type="match status" value="1"/>
</dbReference>
<dbReference type="Pfam" id="PF00300">
    <property type="entry name" value="His_Phos_1"/>
    <property type="match status" value="1"/>
</dbReference>
<dbReference type="EMBL" id="CP157354">
    <property type="protein sequence ID" value="XBL97457.1"/>
    <property type="molecule type" value="Genomic_DNA"/>
</dbReference>
<dbReference type="InterPro" id="IPR029033">
    <property type="entry name" value="His_PPase_superfam"/>
</dbReference>
<dbReference type="InterPro" id="IPR001345">
    <property type="entry name" value="PG/BPGM_mutase_AS"/>
</dbReference>
<name>A0AAU7F0T4_9PSED</name>
<proteinExistence type="predicted"/>
<sequence length="225" mass="24901">MKNVRLVRHGESAANAGAATLDHASIPLTEKGIEQAKRVAQSVGRAPELIITSPFSRAGATADATISVFPEAPFETWPIEEFTYLDPARCVNTTVGQRKAWVDQYWANADPSYIDGECAESFLEFVARAQSFLDRLATHPARDILVFSHGQFLNAVAWLIEHKPLQVDAQAMIEWRRYEIDNHVPNGCSYVVSRALGDSSWLVNDPVDINGVVNLNNLRARSPMP</sequence>
<dbReference type="SUPFAM" id="SSF53254">
    <property type="entry name" value="Phosphoglycerate mutase-like"/>
    <property type="match status" value="1"/>
</dbReference>
<dbReference type="PANTHER" id="PTHR48100">
    <property type="entry name" value="BROAD-SPECIFICITY PHOSPHATASE YOR283W-RELATED"/>
    <property type="match status" value="1"/>
</dbReference>
<protein>
    <submittedName>
        <fullName evidence="1">Histidine phosphatase family protein</fullName>
        <ecNumber evidence="1">3.1.3.-</ecNumber>
    </submittedName>
</protein>
<dbReference type="GO" id="GO:0016791">
    <property type="term" value="F:phosphatase activity"/>
    <property type="evidence" value="ECO:0007669"/>
    <property type="project" value="TreeGrafter"/>
</dbReference>
<dbReference type="EC" id="3.1.3.-" evidence="1"/>
<evidence type="ECO:0000313" key="1">
    <source>
        <dbReference type="EMBL" id="XBL97457.1"/>
    </source>
</evidence>
<gene>
    <name evidence="1" type="ORF">ABHN08_05670</name>
</gene>
<reference evidence="1" key="1">
    <citation type="submission" date="2024-05" db="EMBL/GenBank/DDBJ databases">
        <title>Draft genome sequence of Pseudomonas iranensis M7D1.</title>
        <authorList>
            <person name="Miller S.L."/>
            <person name="Nsubuga A."/>
            <person name="Lu N."/>
            <person name="King J."/>
            <person name="Shears P."/>
            <person name="Lawson P.A."/>
        </authorList>
    </citation>
    <scope>NUCLEOTIDE SEQUENCE</scope>
    <source>
        <strain evidence="1">M7D1</strain>
    </source>
</reference>
<dbReference type="Gene3D" id="3.40.50.1240">
    <property type="entry name" value="Phosphoglycerate mutase-like"/>
    <property type="match status" value="1"/>
</dbReference>
<dbReference type="InterPro" id="IPR013078">
    <property type="entry name" value="His_Pase_superF_clade-1"/>
</dbReference>
<dbReference type="AlphaFoldDB" id="A0AAU7F0T4"/>
<dbReference type="CDD" id="cd07067">
    <property type="entry name" value="HP_PGM_like"/>
    <property type="match status" value="1"/>
</dbReference>
<dbReference type="InterPro" id="IPR050275">
    <property type="entry name" value="PGM_Phosphatase"/>
</dbReference>
<keyword evidence="1" id="KW-0378">Hydrolase</keyword>
<accession>A0AAU7F0T4</accession>